<evidence type="ECO:0000256" key="2">
    <source>
        <dbReference type="SAM" id="SignalP"/>
    </source>
</evidence>
<feature type="compositionally biased region" description="Polar residues" evidence="1">
    <location>
        <begin position="71"/>
        <end position="83"/>
    </location>
</feature>
<reference evidence="4 5" key="1">
    <citation type="submission" date="2023-07" db="EMBL/GenBank/DDBJ databases">
        <title>Genomic Encyclopedia of Type Strains, Phase IV (KMG-IV): sequencing the most valuable type-strain genomes for metagenomic binning, comparative biology and taxonomic classification.</title>
        <authorList>
            <person name="Goeker M."/>
        </authorList>
    </citation>
    <scope>NUCLEOTIDE SEQUENCE [LARGE SCALE GENOMIC DNA]</scope>
    <source>
        <strain evidence="4 5">DSM 14914</strain>
    </source>
</reference>
<feature type="domain" description="SCP" evidence="3">
    <location>
        <begin position="137"/>
        <end position="246"/>
    </location>
</feature>
<gene>
    <name evidence="4" type="ORF">QOZ95_000073</name>
</gene>
<dbReference type="PANTHER" id="PTHR31157">
    <property type="entry name" value="SCP DOMAIN-CONTAINING PROTEIN"/>
    <property type="match status" value="1"/>
</dbReference>
<keyword evidence="5" id="KW-1185">Reference proteome</keyword>
<comment type="caution">
    <text evidence="4">The sequence shown here is derived from an EMBL/GenBank/DDBJ whole genome shotgun (WGS) entry which is preliminary data.</text>
</comment>
<evidence type="ECO:0000256" key="1">
    <source>
        <dbReference type="SAM" id="MobiDB-lite"/>
    </source>
</evidence>
<protein>
    <submittedName>
        <fullName evidence="4">YkwD family protein</fullName>
    </submittedName>
</protein>
<accession>A0ABU0KR67</accession>
<dbReference type="InterPro" id="IPR035940">
    <property type="entry name" value="CAP_sf"/>
</dbReference>
<sequence>MKNMLKKTLVMGSLSAVLSAGFIVPASAAPADDLSAQLQQWLQNNGYNVQLSNGTTTITKNTTSKNAITDCSGQGNANTQTANPFAGMQGTKQGNQNASQSANKQQNQAQNTNTGAGQSAGSDAQVSKSQFAAEVVKLVNNERSKNGLKPLTSDAKLTEVALAKAKDMSTNNYFDHTSPTYGSPFDMMKKFGVSYTYAGENIAMGQQSPQAVMKDWMNSQGHRENILKAEYTQIGVAYYNGYWVQEFTRN</sequence>
<dbReference type="Proteomes" id="UP001242811">
    <property type="component" value="Unassembled WGS sequence"/>
</dbReference>
<dbReference type="InterPro" id="IPR014044">
    <property type="entry name" value="CAP_dom"/>
</dbReference>
<dbReference type="CDD" id="cd05379">
    <property type="entry name" value="CAP_bacterial"/>
    <property type="match status" value="1"/>
</dbReference>
<feature type="compositionally biased region" description="Low complexity" evidence="1">
    <location>
        <begin position="92"/>
        <end position="117"/>
    </location>
</feature>
<proteinExistence type="predicted"/>
<dbReference type="SUPFAM" id="SSF55797">
    <property type="entry name" value="PR-1-like"/>
    <property type="match status" value="1"/>
</dbReference>
<dbReference type="Pfam" id="PF00188">
    <property type="entry name" value="CAP"/>
    <property type="match status" value="1"/>
</dbReference>
<dbReference type="PANTHER" id="PTHR31157:SF1">
    <property type="entry name" value="SCP DOMAIN-CONTAINING PROTEIN"/>
    <property type="match status" value="1"/>
</dbReference>
<dbReference type="NCBIfam" id="TIGR02909">
    <property type="entry name" value="spore_YkwD"/>
    <property type="match status" value="1"/>
</dbReference>
<organism evidence="4 5">
    <name type="scientific">Paenibacillus brasilensis</name>
    <dbReference type="NCBI Taxonomy" id="128574"/>
    <lineage>
        <taxon>Bacteria</taxon>
        <taxon>Bacillati</taxon>
        <taxon>Bacillota</taxon>
        <taxon>Bacilli</taxon>
        <taxon>Bacillales</taxon>
        <taxon>Paenibacillaceae</taxon>
        <taxon>Paenibacillus</taxon>
    </lineage>
</organism>
<dbReference type="Gene3D" id="3.40.33.10">
    <property type="entry name" value="CAP"/>
    <property type="match status" value="1"/>
</dbReference>
<dbReference type="EMBL" id="JAUSWA010000001">
    <property type="protein sequence ID" value="MDQ0491926.1"/>
    <property type="molecule type" value="Genomic_DNA"/>
</dbReference>
<feature type="chain" id="PRO_5047453938" evidence="2">
    <location>
        <begin position="29"/>
        <end position="250"/>
    </location>
</feature>
<keyword evidence="2" id="KW-0732">Signal</keyword>
<evidence type="ECO:0000313" key="4">
    <source>
        <dbReference type="EMBL" id="MDQ0491926.1"/>
    </source>
</evidence>
<evidence type="ECO:0000259" key="3">
    <source>
        <dbReference type="Pfam" id="PF00188"/>
    </source>
</evidence>
<dbReference type="RefSeq" id="WP_152381956.1">
    <property type="nucleotide sequence ID" value="NZ_CP045298.1"/>
</dbReference>
<evidence type="ECO:0000313" key="5">
    <source>
        <dbReference type="Proteomes" id="UP001242811"/>
    </source>
</evidence>
<feature type="region of interest" description="Disordered" evidence="1">
    <location>
        <begin position="70"/>
        <end position="125"/>
    </location>
</feature>
<dbReference type="InterPro" id="IPR014258">
    <property type="entry name" value="CAP_domain_YkwD-like"/>
</dbReference>
<feature type="signal peptide" evidence="2">
    <location>
        <begin position="1"/>
        <end position="28"/>
    </location>
</feature>
<name>A0ABU0KR67_9BACL</name>